<proteinExistence type="predicted"/>
<gene>
    <name evidence="1" type="ORF">S01H1_69964</name>
</gene>
<dbReference type="AlphaFoldDB" id="X0WZJ1"/>
<name>X0WZJ1_9ZZZZ</name>
<sequence length="67" mass="7753">MTVTEKNKHMSHEELVQLVYLKRKAESIREDIRLVKDVGIKCYKTGLTHCQCERCKVEVGQSVRCSS</sequence>
<accession>X0WZJ1</accession>
<dbReference type="EMBL" id="BARS01046478">
    <property type="protein sequence ID" value="GAG29843.1"/>
    <property type="molecule type" value="Genomic_DNA"/>
</dbReference>
<organism evidence="1">
    <name type="scientific">marine sediment metagenome</name>
    <dbReference type="NCBI Taxonomy" id="412755"/>
    <lineage>
        <taxon>unclassified sequences</taxon>
        <taxon>metagenomes</taxon>
        <taxon>ecological metagenomes</taxon>
    </lineage>
</organism>
<reference evidence="1" key="1">
    <citation type="journal article" date="2014" name="Front. Microbiol.">
        <title>High frequency of phylogenetically diverse reductive dehalogenase-homologous genes in deep subseafloor sedimentary metagenomes.</title>
        <authorList>
            <person name="Kawai M."/>
            <person name="Futagami T."/>
            <person name="Toyoda A."/>
            <person name="Takaki Y."/>
            <person name="Nishi S."/>
            <person name="Hori S."/>
            <person name="Arai W."/>
            <person name="Tsubouchi T."/>
            <person name="Morono Y."/>
            <person name="Uchiyama I."/>
            <person name="Ito T."/>
            <person name="Fujiyama A."/>
            <person name="Inagaki F."/>
            <person name="Takami H."/>
        </authorList>
    </citation>
    <scope>NUCLEOTIDE SEQUENCE</scope>
    <source>
        <strain evidence="1">Expedition CK06-06</strain>
    </source>
</reference>
<evidence type="ECO:0000313" key="1">
    <source>
        <dbReference type="EMBL" id="GAG29843.1"/>
    </source>
</evidence>
<comment type="caution">
    <text evidence="1">The sequence shown here is derived from an EMBL/GenBank/DDBJ whole genome shotgun (WGS) entry which is preliminary data.</text>
</comment>
<protein>
    <submittedName>
        <fullName evidence="1">Uncharacterized protein</fullName>
    </submittedName>
</protein>